<dbReference type="AlphaFoldDB" id="A0A4R5VJP0"/>
<protein>
    <recommendedName>
        <fullName evidence="4">Secreted protein</fullName>
    </recommendedName>
</protein>
<dbReference type="EMBL" id="SMYO01000037">
    <property type="protein sequence ID" value="TDK54769.1"/>
    <property type="molecule type" value="Genomic_DNA"/>
</dbReference>
<accession>A0A4R5VJP0</accession>
<keyword evidence="1" id="KW-0732">Signal</keyword>
<feature type="chain" id="PRO_5020355955" description="Secreted protein" evidence="1">
    <location>
        <begin position="30"/>
        <end position="139"/>
    </location>
</feature>
<dbReference type="RefSeq" id="WP_133340255.1">
    <property type="nucleotide sequence ID" value="NZ_SMYO01000037.1"/>
</dbReference>
<evidence type="ECO:0000313" key="2">
    <source>
        <dbReference type="EMBL" id="TDK54769.1"/>
    </source>
</evidence>
<organism evidence="2 3">
    <name type="scientific">Bacillus salipaludis</name>
    <dbReference type="NCBI Taxonomy" id="2547811"/>
    <lineage>
        <taxon>Bacteria</taxon>
        <taxon>Bacillati</taxon>
        <taxon>Bacillota</taxon>
        <taxon>Bacilli</taxon>
        <taxon>Bacillales</taxon>
        <taxon>Bacillaceae</taxon>
        <taxon>Bacillus</taxon>
    </lineage>
</organism>
<name>A0A4R5VJP0_9BACI</name>
<evidence type="ECO:0000256" key="1">
    <source>
        <dbReference type="SAM" id="SignalP"/>
    </source>
</evidence>
<evidence type="ECO:0000313" key="3">
    <source>
        <dbReference type="Proteomes" id="UP000295132"/>
    </source>
</evidence>
<reference evidence="2 3" key="1">
    <citation type="submission" date="2019-03" db="EMBL/GenBank/DDBJ databases">
        <title>Bacillus niacini sp. nov. a Nicotinate-Metabolizing Mesophile Isolated from Soil.</title>
        <authorList>
            <person name="Zhang G."/>
        </authorList>
    </citation>
    <scope>NUCLEOTIDE SEQUENCE [LARGE SCALE GENOMIC DNA]</scope>
    <source>
        <strain evidence="2 3">WN066</strain>
    </source>
</reference>
<feature type="signal peptide" evidence="1">
    <location>
        <begin position="1"/>
        <end position="29"/>
    </location>
</feature>
<proteinExistence type="predicted"/>
<sequence>MLSKFKYITMASICSIALLFSPLSNRAFATSGWQKVGFDQIILDGKNQVKSIHVDSHGGNFKAAFYGDAGYLSVELWEYDPDNPDDLVRSARTVYGHGGELVWENISDALDGSDNTAEFYLKITPQNADYGSLNVTFYD</sequence>
<comment type="caution">
    <text evidence="2">The sequence shown here is derived from an EMBL/GenBank/DDBJ whole genome shotgun (WGS) entry which is preliminary data.</text>
</comment>
<gene>
    <name evidence="2" type="ORF">E2K98_28790</name>
</gene>
<dbReference type="Proteomes" id="UP000295132">
    <property type="component" value="Unassembled WGS sequence"/>
</dbReference>
<evidence type="ECO:0008006" key="4">
    <source>
        <dbReference type="Google" id="ProtNLM"/>
    </source>
</evidence>